<organism evidence="5 6">
    <name type="scientific">Volvox reticuliferus</name>
    <dbReference type="NCBI Taxonomy" id="1737510"/>
    <lineage>
        <taxon>Eukaryota</taxon>
        <taxon>Viridiplantae</taxon>
        <taxon>Chlorophyta</taxon>
        <taxon>core chlorophytes</taxon>
        <taxon>Chlorophyceae</taxon>
        <taxon>CS clade</taxon>
        <taxon>Chlamydomonadales</taxon>
        <taxon>Volvocaceae</taxon>
        <taxon>Volvox</taxon>
    </lineage>
</organism>
<dbReference type="InterPro" id="IPR026854">
    <property type="entry name" value="VPS13_N"/>
</dbReference>
<evidence type="ECO:0000256" key="2">
    <source>
        <dbReference type="ARBA" id="ARBA00022448"/>
    </source>
</evidence>
<feature type="region of interest" description="Disordered" evidence="3">
    <location>
        <begin position="338"/>
        <end position="359"/>
    </location>
</feature>
<comment type="similarity">
    <text evidence="1">Belongs to the VPS13 family.</text>
</comment>
<feature type="domain" description="Chorein N-terminal" evidence="4">
    <location>
        <begin position="1"/>
        <end position="458"/>
    </location>
</feature>
<name>A0A8J4GNT2_9CHLO</name>
<sequence length="476" mass="51520">MFEAQVAYYLNKYLGKYLQGLDADSLRISVWRGDVELRNLSLRPEALQDLDLPVTVKAGLLGRLTLKVPWTALGREPVVVEFDRLYLLACPKEPQHAAQGATVDVVQYEAEVAQAELSAKRQRVLAAETQWLQELQAKLALKAQQQQQQQQQGQGQGQEQGQGQGAARNKAGGGGGGGLFNMNFQALIHTILGNLQLRLTNVHIRYEDSSSLPGQLLSGGVLLGRMSAHTVDEKGREAFVTADVLNLLRKAVVLQDFGVYFDVGTPFLEPPKDWASLSAREWDVLLSPARHAPAAGAGGGAGGGGSGGGAQYRHHFLLLPISGQMNYVRRSTKYLLTSRSSDNEGDGSDGGGGRPPRQEGRIALRALSLALSREQYVGARALLEALDDYTANAPYRAMRPQCRPTSGTDARVWWRYAFFAVQKQLRLQRGGCCSWSQLQTACRLRKKYIPAYARCLTAATAAASGAPSTAGTGGTT</sequence>
<evidence type="ECO:0000256" key="3">
    <source>
        <dbReference type="SAM" id="MobiDB-lite"/>
    </source>
</evidence>
<keyword evidence="2" id="KW-0813">Transport</keyword>
<evidence type="ECO:0000313" key="6">
    <source>
        <dbReference type="Proteomes" id="UP000722791"/>
    </source>
</evidence>
<dbReference type="AlphaFoldDB" id="A0A8J4GNT2"/>
<dbReference type="InterPro" id="IPR026847">
    <property type="entry name" value="VPS13"/>
</dbReference>
<proteinExistence type="inferred from homology"/>
<dbReference type="Pfam" id="PF12624">
    <property type="entry name" value="VPS13_N"/>
    <property type="match status" value="1"/>
</dbReference>
<evidence type="ECO:0000313" key="5">
    <source>
        <dbReference type="EMBL" id="GIM10912.1"/>
    </source>
</evidence>
<feature type="region of interest" description="Disordered" evidence="3">
    <location>
        <begin position="150"/>
        <end position="172"/>
    </location>
</feature>
<dbReference type="PANTHER" id="PTHR16166:SF93">
    <property type="entry name" value="INTERMEMBRANE LIPID TRANSFER PROTEIN VPS13"/>
    <property type="match status" value="1"/>
</dbReference>
<evidence type="ECO:0000259" key="4">
    <source>
        <dbReference type="Pfam" id="PF12624"/>
    </source>
</evidence>
<gene>
    <name evidence="5" type="ORF">Vretimale_14568</name>
</gene>
<evidence type="ECO:0000256" key="1">
    <source>
        <dbReference type="ARBA" id="ARBA00006545"/>
    </source>
</evidence>
<accession>A0A8J4GNT2</accession>
<protein>
    <recommendedName>
        <fullName evidence="4">Chorein N-terminal domain-containing protein</fullName>
    </recommendedName>
</protein>
<dbReference type="GO" id="GO:0045053">
    <property type="term" value="P:protein retention in Golgi apparatus"/>
    <property type="evidence" value="ECO:0007669"/>
    <property type="project" value="TreeGrafter"/>
</dbReference>
<dbReference type="Proteomes" id="UP000722791">
    <property type="component" value="Unassembled WGS sequence"/>
</dbReference>
<feature type="non-terminal residue" evidence="5">
    <location>
        <position position="1"/>
    </location>
</feature>
<dbReference type="EMBL" id="BNCQ01000036">
    <property type="protein sequence ID" value="GIM10912.1"/>
    <property type="molecule type" value="Genomic_DNA"/>
</dbReference>
<dbReference type="PANTHER" id="PTHR16166">
    <property type="entry name" value="VACUOLAR PROTEIN SORTING-ASSOCIATED PROTEIN VPS13"/>
    <property type="match status" value="1"/>
</dbReference>
<comment type="caution">
    <text evidence="5">The sequence shown here is derived from an EMBL/GenBank/DDBJ whole genome shotgun (WGS) entry which is preliminary data.</text>
</comment>
<dbReference type="GO" id="GO:0006623">
    <property type="term" value="P:protein targeting to vacuole"/>
    <property type="evidence" value="ECO:0007669"/>
    <property type="project" value="TreeGrafter"/>
</dbReference>
<reference evidence="5" key="1">
    <citation type="journal article" date="2021" name="Proc. Natl. Acad. Sci. U.S.A.">
        <title>Three genomes in the algal genus Volvox reveal the fate of a haploid sex-determining region after a transition to homothallism.</title>
        <authorList>
            <person name="Yamamoto K."/>
            <person name="Hamaji T."/>
            <person name="Kawai-Toyooka H."/>
            <person name="Matsuzaki R."/>
            <person name="Takahashi F."/>
            <person name="Nishimura Y."/>
            <person name="Kawachi M."/>
            <person name="Noguchi H."/>
            <person name="Minakuchi Y."/>
            <person name="Umen J.G."/>
            <person name="Toyoda A."/>
            <person name="Nozaki H."/>
        </authorList>
    </citation>
    <scope>NUCLEOTIDE SEQUENCE</scope>
    <source>
        <strain evidence="5">NIES-3785</strain>
    </source>
</reference>
<feature type="compositionally biased region" description="Gly residues" evidence="3">
    <location>
        <begin position="154"/>
        <end position="164"/>
    </location>
</feature>